<evidence type="ECO:0000256" key="2">
    <source>
        <dbReference type="ARBA" id="ARBA00022475"/>
    </source>
</evidence>
<evidence type="ECO:0000256" key="3">
    <source>
        <dbReference type="ARBA" id="ARBA00022692"/>
    </source>
</evidence>
<reference evidence="8" key="1">
    <citation type="submission" date="2020-05" db="EMBL/GenBank/DDBJ databases">
        <authorList>
            <person name="Chiriac C."/>
            <person name="Salcher M."/>
            <person name="Ghai R."/>
            <person name="Kavagutti S V."/>
        </authorList>
    </citation>
    <scope>NUCLEOTIDE SEQUENCE</scope>
</reference>
<keyword evidence="3 6" id="KW-0812">Transmembrane</keyword>
<evidence type="ECO:0000256" key="4">
    <source>
        <dbReference type="ARBA" id="ARBA00022989"/>
    </source>
</evidence>
<name>A0A6J6IRF8_9ZZZZ</name>
<dbReference type="EMBL" id="CAEZVB010000071">
    <property type="protein sequence ID" value="CAB4626913.1"/>
    <property type="molecule type" value="Genomic_DNA"/>
</dbReference>
<evidence type="ECO:0000256" key="6">
    <source>
        <dbReference type="SAM" id="Phobius"/>
    </source>
</evidence>
<dbReference type="GO" id="GO:0005886">
    <property type="term" value="C:plasma membrane"/>
    <property type="evidence" value="ECO:0007669"/>
    <property type="project" value="UniProtKB-SubCell"/>
</dbReference>
<evidence type="ECO:0000256" key="5">
    <source>
        <dbReference type="ARBA" id="ARBA00023136"/>
    </source>
</evidence>
<proteinExistence type="predicted"/>
<evidence type="ECO:0000313" key="8">
    <source>
        <dbReference type="EMBL" id="CAB4626913.1"/>
    </source>
</evidence>
<keyword evidence="5 6" id="KW-0472">Membrane</keyword>
<dbReference type="InterPro" id="IPR018076">
    <property type="entry name" value="T2SS_GspF_dom"/>
</dbReference>
<keyword evidence="4 6" id="KW-1133">Transmembrane helix</keyword>
<dbReference type="AlphaFoldDB" id="A0A6J6IRF8"/>
<evidence type="ECO:0000256" key="1">
    <source>
        <dbReference type="ARBA" id="ARBA00004651"/>
    </source>
</evidence>
<protein>
    <submittedName>
        <fullName evidence="8">Unannotated protein</fullName>
    </submittedName>
</protein>
<feature type="transmembrane region" description="Helical" evidence="6">
    <location>
        <begin position="225"/>
        <end position="253"/>
    </location>
</feature>
<feature type="domain" description="Type II secretion system protein GspF" evidence="7">
    <location>
        <begin position="119"/>
        <end position="240"/>
    </location>
</feature>
<keyword evidence="2" id="KW-1003">Cell membrane</keyword>
<dbReference type="PANTHER" id="PTHR35007:SF3">
    <property type="entry name" value="POSSIBLE CONSERVED ALANINE RICH MEMBRANE PROTEIN"/>
    <property type="match status" value="1"/>
</dbReference>
<dbReference type="PANTHER" id="PTHR35007">
    <property type="entry name" value="INTEGRAL MEMBRANE PROTEIN-RELATED"/>
    <property type="match status" value="1"/>
</dbReference>
<organism evidence="8">
    <name type="scientific">freshwater metagenome</name>
    <dbReference type="NCBI Taxonomy" id="449393"/>
    <lineage>
        <taxon>unclassified sequences</taxon>
        <taxon>metagenomes</taxon>
        <taxon>ecological metagenomes</taxon>
    </lineage>
</organism>
<dbReference type="Pfam" id="PF00482">
    <property type="entry name" value="T2SSF"/>
    <property type="match status" value="1"/>
</dbReference>
<sequence>MPWNVLVAAISTFSGATVVNILIASFVTFAVWNALPPPSRNRLRRVVQHSHPDTTSGFPLPVIAAISFSIGVMVLVGSSLGILIGLVSGIIVFHSFSKLESRRERELNNALIAQMPMVCDLLAATLASGASLLDAVRAVGMSTGGPAGETLKRVERALMLGTPGAQLWSTAKAEPPFTRIAAAFQRSSESGAPIAELLSGVAVDERRVKRRSVEIAARGAGVRSILPLAACYLPAFILLGVVPVVGSMATSIFTS</sequence>
<evidence type="ECO:0000259" key="7">
    <source>
        <dbReference type="Pfam" id="PF00482"/>
    </source>
</evidence>
<gene>
    <name evidence="8" type="ORF">UFOPK1908_01239</name>
</gene>
<accession>A0A6J6IRF8</accession>
<feature type="transmembrane region" description="Helical" evidence="6">
    <location>
        <begin position="56"/>
        <end position="74"/>
    </location>
</feature>
<feature type="transmembrane region" description="Helical" evidence="6">
    <location>
        <begin position="6"/>
        <end position="35"/>
    </location>
</feature>
<comment type="subcellular location">
    <subcellularLocation>
        <location evidence="1">Cell membrane</location>
        <topology evidence="1">Multi-pass membrane protein</topology>
    </subcellularLocation>
</comment>